<comment type="caution">
    <text evidence="2">The sequence shown here is derived from an EMBL/GenBank/DDBJ whole genome shotgun (WGS) entry which is preliminary data.</text>
</comment>
<reference evidence="2" key="1">
    <citation type="submission" date="2023-08" db="EMBL/GenBank/DDBJ databases">
        <title>Black Yeasts Isolated from many extreme environments.</title>
        <authorList>
            <person name="Coleine C."/>
            <person name="Stajich J.E."/>
            <person name="Selbmann L."/>
        </authorList>
    </citation>
    <scope>NUCLEOTIDE SEQUENCE</scope>
    <source>
        <strain evidence="2">CCFEE 5810</strain>
    </source>
</reference>
<dbReference type="AlphaFoldDB" id="A0AAN7VQ16"/>
<accession>A0AAN7VQ16</accession>
<sequence length="290" mass="32199">MPPTPSTPAVPVDAICNSCGTNTGLDRIDATKLNDLFNTLTNRLSRDVQGNFFVEGAKTGKDTRHGQLGDLYSLRAQLDGFKTTMDKYIALHAPKEKEMDEKPASINMNKNQKAAIAEMVESQVKERFRDLSIRCERLEEDVSKVKDRKGGAKAGAGVMKTQHDDCPANAAIARVNKRLDEVLRDQAAQKLAAKTSNIGGRVTELKNAVADIELWKNRKDAQQSSIVSQLSDIEGRETVAKERLDAFEIRTTRDFNIIAPNLARLDSEFRSEWEAAADDDPECVGEWYQS</sequence>
<evidence type="ECO:0000313" key="3">
    <source>
        <dbReference type="Proteomes" id="UP001310594"/>
    </source>
</evidence>
<feature type="coiled-coil region" evidence="1">
    <location>
        <begin position="121"/>
        <end position="148"/>
    </location>
</feature>
<keyword evidence="1" id="KW-0175">Coiled coil</keyword>
<dbReference type="Proteomes" id="UP001310594">
    <property type="component" value="Unassembled WGS sequence"/>
</dbReference>
<dbReference type="EMBL" id="JAVRQU010000010">
    <property type="protein sequence ID" value="KAK5697912.1"/>
    <property type="molecule type" value="Genomic_DNA"/>
</dbReference>
<evidence type="ECO:0000256" key="1">
    <source>
        <dbReference type="SAM" id="Coils"/>
    </source>
</evidence>
<gene>
    <name evidence="2" type="ORF">LTR97_006871</name>
</gene>
<proteinExistence type="predicted"/>
<protein>
    <submittedName>
        <fullName evidence="2">Uncharacterized protein</fullName>
    </submittedName>
</protein>
<evidence type="ECO:0000313" key="2">
    <source>
        <dbReference type="EMBL" id="KAK5697912.1"/>
    </source>
</evidence>
<organism evidence="2 3">
    <name type="scientific">Elasticomyces elasticus</name>
    <dbReference type="NCBI Taxonomy" id="574655"/>
    <lineage>
        <taxon>Eukaryota</taxon>
        <taxon>Fungi</taxon>
        <taxon>Dikarya</taxon>
        <taxon>Ascomycota</taxon>
        <taxon>Pezizomycotina</taxon>
        <taxon>Dothideomycetes</taxon>
        <taxon>Dothideomycetidae</taxon>
        <taxon>Mycosphaerellales</taxon>
        <taxon>Teratosphaeriaceae</taxon>
        <taxon>Elasticomyces</taxon>
    </lineage>
</organism>
<name>A0AAN7VQ16_9PEZI</name>